<accession>A0ABN1I455</accession>
<comment type="caution">
    <text evidence="2">The sequence shown here is derived from an EMBL/GenBank/DDBJ whole genome shotgun (WGS) entry which is preliminary data.</text>
</comment>
<name>A0ABN1I455_9GAMM</name>
<evidence type="ECO:0000313" key="3">
    <source>
        <dbReference type="Proteomes" id="UP001499915"/>
    </source>
</evidence>
<gene>
    <name evidence="2" type="ORF">GCM10009104_11780</name>
</gene>
<evidence type="ECO:0008006" key="4">
    <source>
        <dbReference type="Google" id="ProtNLM"/>
    </source>
</evidence>
<evidence type="ECO:0000256" key="1">
    <source>
        <dbReference type="SAM" id="SignalP"/>
    </source>
</evidence>
<protein>
    <recommendedName>
        <fullName evidence="4">Lipoprotein</fullName>
    </recommendedName>
</protein>
<dbReference type="PROSITE" id="PS51257">
    <property type="entry name" value="PROKAR_LIPOPROTEIN"/>
    <property type="match status" value="1"/>
</dbReference>
<dbReference type="Proteomes" id="UP001499915">
    <property type="component" value="Unassembled WGS sequence"/>
</dbReference>
<keyword evidence="1" id="KW-0732">Signal</keyword>
<keyword evidence="3" id="KW-1185">Reference proteome</keyword>
<reference evidence="2 3" key="1">
    <citation type="journal article" date="2019" name="Int. J. Syst. Evol. Microbiol.">
        <title>The Global Catalogue of Microorganisms (GCM) 10K type strain sequencing project: providing services to taxonomists for standard genome sequencing and annotation.</title>
        <authorList>
            <consortium name="The Broad Institute Genomics Platform"/>
            <consortium name="The Broad Institute Genome Sequencing Center for Infectious Disease"/>
            <person name="Wu L."/>
            <person name="Ma J."/>
        </authorList>
    </citation>
    <scope>NUCLEOTIDE SEQUENCE [LARGE SCALE GENOMIC DNA]</scope>
    <source>
        <strain evidence="2 3">JCM 15134</strain>
    </source>
</reference>
<evidence type="ECO:0000313" key="2">
    <source>
        <dbReference type="EMBL" id="GAA0687344.1"/>
    </source>
</evidence>
<organism evidence="2 3">
    <name type="scientific">Marinobacterium maritimum</name>
    <dbReference type="NCBI Taxonomy" id="500162"/>
    <lineage>
        <taxon>Bacteria</taxon>
        <taxon>Pseudomonadati</taxon>
        <taxon>Pseudomonadota</taxon>
        <taxon>Gammaproteobacteria</taxon>
        <taxon>Oceanospirillales</taxon>
        <taxon>Oceanospirillaceae</taxon>
        <taxon>Marinobacterium</taxon>
    </lineage>
</organism>
<sequence>MRSLSGAGVLLIICCASIMSGCKALTPEPKRDTIFTAVKIVDRIEGHPDALAITRFNGTGVCEIEVRRDVYPDCLAHEVMHCFSGNWHAGKETEMFCDLR</sequence>
<feature type="signal peptide" evidence="1">
    <location>
        <begin position="1"/>
        <end position="24"/>
    </location>
</feature>
<proteinExistence type="predicted"/>
<dbReference type="EMBL" id="BAAAET010000001">
    <property type="protein sequence ID" value="GAA0687344.1"/>
    <property type="molecule type" value="Genomic_DNA"/>
</dbReference>
<feature type="chain" id="PRO_5046766918" description="Lipoprotein" evidence="1">
    <location>
        <begin position="25"/>
        <end position="100"/>
    </location>
</feature>
<dbReference type="RefSeq" id="WP_343803650.1">
    <property type="nucleotide sequence ID" value="NZ_BAAAET010000001.1"/>
</dbReference>